<proteinExistence type="inferred from homology"/>
<evidence type="ECO:0000256" key="6">
    <source>
        <dbReference type="ARBA" id="ARBA00022763"/>
    </source>
</evidence>
<reference evidence="13 14" key="1">
    <citation type="journal article" date="2012" name="J. Bacteriol.">
        <title>Genome sequence of cold-adapted Pseudomonas mandelii strain JR-1.</title>
        <authorList>
            <person name="Jang S.H."/>
            <person name="Kim J."/>
            <person name="Kim J."/>
            <person name="Hong S."/>
            <person name="Lee C."/>
        </authorList>
    </citation>
    <scope>NUCLEOTIDE SEQUENCE [LARGE SCALE GENOMIC DNA]</scope>
    <source>
        <strain evidence="13 14">JR-1</strain>
    </source>
</reference>
<dbReference type="HAMAP" id="MF_00148">
    <property type="entry name" value="UDG"/>
    <property type="match status" value="1"/>
</dbReference>
<evidence type="ECO:0000256" key="3">
    <source>
        <dbReference type="ARBA" id="ARBA00008184"/>
    </source>
</evidence>
<comment type="similarity">
    <text evidence="3 9 11">Belongs to the uracil-DNA glycosylase (UDG) superfamily. UNG family.</text>
</comment>
<evidence type="ECO:0000256" key="8">
    <source>
        <dbReference type="ARBA" id="ARBA00023204"/>
    </source>
</evidence>
<feature type="active site" description="Proton acceptor" evidence="9 10">
    <location>
        <position position="77"/>
    </location>
</feature>
<gene>
    <name evidence="9 13" type="primary">ung</name>
    <name evidence="13" type="ORF">OU5_2026</name>
</gene>
<protein>
    <recommendedName>
        <fullName evidence="5 9">Uracil-DNA glycosylase</fullName>
        <shortName evidence="9">UDG</shortName>
        <ecNumber evidence="4 9">3.2.2.27</ecNumber>
    </recommendedName>
</protein>
<evidence type="ECO:0000313" key="14">
    <source>
        <dbReference type="Proteomes" id="UP000026913"/>
    </source>
</evidence>
<evidence type="ECO:0000256" key="1">
    <source>
        <dbReference type="ARBA" id="ARBA00001400"/>
    </source>
</evidence>
<comment type="subcellular location">
    <subcellularLocation>
        <location evidence="9">Cytoplasm</location>
    </subcellularLocation>
</comment>
<dbReference type="NCBIfam" id="TIGR00628">
    <property type="entry name" value="ung"/>
    <property type="match status" value="1"/>
</dbReference>
<dbReference type="Pfam" id="PF03167">
    <property type="entry name" value="UDG"/>
    <property type="match status" value="1"/>
</dbReference>
<name>A0A024E946_9PSED</name>
<evidence type="ECO:0000256" key="4">
    <source>
        <dbReference type="ARBA" id="ARBA00012030"/>
    </source>
</evidence>
<organism evidence="13 14">
    <name type="scientific">Pseudomonas mandelii JR-1</name>
    <dbReference type="NCBI Taxonomy" id="1147786"/>
    <lineage>
        <taxon>Bacteria</taxon>
        <taxon>Pseudomonadati</taxon>
        <taxon>Pseudomonadota</taxon>
        <taxon>Gammaproteobacteria</taxon>
        <taxon>Pseudomonadales</taxon>
        <taxon>Pseudomonadaceae</taxon>
        <taxon>Pseudomonas</taxon>
    </lineage>
</organism>
<keyword evidence="6 9" id="KW-0227">DNA damage</keyword>
<evidence type="ECO:0000313" key="13">
    <source>
        <dbReference type="EMBL" id="AHZ69105.1"/>
    </source>
</evidence>
<evidence type="ECO:0000256" key="5">
    <source>
        <dbReference type="ARBA" id="ARBA00018429"/>
    </source>
</evidence>
<comment type="function">
    <text evidence="2 9 11">Excises uracil residues from the DNA which can arise as a result of misincorporation of dUMP residues by DNA polymerase or due to deamination of cytosine.</text>
</comment>
<dbReference type="SMART" id="SM00986">
    <property type="entry name" value="UDG"/>
    <property type="match status" value="1"/>
</dbReference>
<dbReference type="GO" id="GO:0005737">
    <property type="term" value="C:cytoplasm"/>
    <property type="evidence" value="ECO:0007669"/>
    <property type="project" value="UniProtKB-SubCell"/>
</dbReference>
<dbReference type="NCBIfam" id="NF003588">
    <property type="entry name" value="PRK05254.1-1"/>
    <property type="match status" value="1"/>
</dbReference>
<sequence length="237" mass="26736">MFLPDVTMTADDRIKLEPGWKEALRAEFDQPYMAELRNFLQQERAAGKEIYPPGPMIFNALNSTPLDKVKVVILGQDPYHGPGQAHGLCFSVQPGVPAPPSLVNIYKELKRDLNIDIPNHGYLQSWADQGVLMLNTTMTVERANANAHKDKGWQFFTDRIIEVVSQQQPHLVFMLWGAHAQSKQKLIDATKHLVLTSVHPSPLSAYRGFLGCGHFSRTNKFLEQNGETPIEWRLPPV</sequence>
<dbReference type="NCBIfam" id="NF003591">
    <property type="entry name" value="PRK05254.1-4"/>
    <property type="match status" value="1"/>
</dbReference>
<dbReference type="KEGG" id="pman:OU5_2026"/>
<dbReference type="Gene3D" id="3.40.470.10">
    <property type="entry name" value="Uracil-DNA glycosylase-like domain"/>
    <property type="match status" value="1"/>
</dbReference>
<dbReference type="EC" id="3.2.2.27" evidence="4 9"/>
<dbReference type="PANTHER" id="PTHR11264:SF0">
    <property type="entry name" value="URACIL-DNA GLYCOSYLASE"/>
    <property type="match status" value="1"/>
</dbReference>
<feature type="domain" description="Uracil-DNA glycosylase-like" evidence="12">
    <location>
        <begin position="62"/>
        <end position="222"/>
    </location>
</feature>
<dbReference type="EMBL" id="CP005960">
    <property type="protein sequence ID" value="AHZ69105.1"/>
    <property type="molecule type" value="Genomic_DNA"/>
</dbReference>
<dbReference type="HOGENOM" id="CLU_032162_3_1_6"/>
<dbReference type="SMART" id="SM00987">
    <property type="entry name" value="UreE_C"/>
    <property type="match status" value="1"/>
</dbReference>
<dbReference type="Proteomes" id="UP000026913">
    <property type="component" value="Chromosome"/>
</dbReference>
<evidence type="ECO:0000259" key="12">
    <source>
        <dbReference type="SMART" id="SM00986"/>
    </source>
</evidence>
<dbReference type="PROSITE" id="PS00130">
    <property type="entry name" value="U_DNA_GLYCOSYLASE"/>
    <property type="match status" value="1"/>
</dbReference>
<dbReference type="GO" id="GO:0097510">
    <property type="term" value="P:base-excision repair, AP site formation via deaminated base removal"/>
    <property type="evidence" value="ECO:0007669"/>
    <property type="project" value="TreeGrafter"/>
</dbReference>
<dbReference type="CDD" id="cd10027">
    <property type="entry name" value="UDG-F1-like"/>
    <property type="match status" value="1"/>
</dbReference>
<keyword evidence="7 9" id="KW-0378">Hydrolase</keyword>
<dbReference type="NCBIfam" id="NF003592">
    <property type="entry name" value="PRK05254.1-5"/>
    <property type="match status" value="1"/>
</dbReference>
<dbReference type="PANTHER" id="PTHR11264">
    <property type="entry name" value="URACIL-DNA GLYCOSYLASE"/>
    <property type="match status" value="1"/>
</dbReference>
<accession>A0A024E946</accession>
<evidence type="ECO:0000256" key="11">
    <source>
        <dbReference type="RuleBase" id="RU003780"/>
    </source>
</evidence>
<dbReference type="SUPFAM" id="SSF52141">
    <property type="entry name" value="Uracil-DNA glycosylase-like"/>
    <property type="match status" value="1"/>
</dbReference>
<dbReference type="NCBIfam" id="NF003589">
    <property type="entry name" value="PRK05254.1-2"/>
    <property type="match status" value="1"/>
</dbReference>
<keyword evidence="9" id="KW-0963">Cytoplasm</keyword>
<evidence type="ECO:0000256" key="9">
    <source>
        <dbReference type="HAMAP-Rule" id="MF_00148"/>
    </source>
</evidence>
<dbReference type="FunFam" id="3.40.470.10:FF:000001">
    <property type="entry name" value="Uracil-DNA glycosylase"/>
    <property type="match status" value="1"/>
</dbReference>
<comment type="catalytic activity">
    <reaction evidence="1 9 11">
        <text>Hydrolyzes single-stranded DNA or mismatched double-stranded DNA and polynucleotides, releasing free uracil.</text>
        <dbReference type="EC" id="3.2.2.27"/>
    </reaction>
</comment>
<dbReference type="InterPro" id="IPR036895">
    <property type="entry name" value="Uracil-DNA_glycosylase-like_sf"/>
</dbReference>
<keyword evidence="8 9" id="KW-0234">DNA repair</keyword>
<evidence type="ECO:0000256" key="2">
    <source>
        <dbReference type="ARBA" id="ARBA00002631"/>
    </source>
</evidence>
<evidence type="ECO:0000256" key="10">
    <source>
        <dbReference type="PROSITE-ProRule" id="PRU10072"/>
    </source>
</evidence>
<dbReference type="GO" id="GO:0004844">
    <property type="term" value="F:uracil DNA N-glycosylase activity"/>
    <property type="evidence" value="ECO:0007669"/>
    <property type="project" value="UniProtKB-UniRule"/>
</dbReference>
<dbReference type="InterPro" id="IPR005122">
    <property type="entry name" value="Uracil-DNA_glycosylase-like"/>
</dbReference>
<evidence type="ECO:0000256" key="7">
    <source>
        <dbReference type="ARBA" id="ARBA00022801"/>
    </source>
</evidence>
<dbReference type="AlphaFoldDB" id="A0A024E946"/>
<dbReference type="InterPro" id="IPR002043">
    <property type="entry name" value="UDG_fam1"/>
</dbReference>
<dbReference type="InterPro" id="IPR018085">
    <property type="entry name" value="Ura-DNA_Glyclase_AS"/>
</dbReference>